<dbReference type="RefSeq" id="WP_015227920.1">
    <property type="nucleotide sequence ID" value="NC_019780.1"/>
</dbReference>
<evidence type="ECO:0000259" key="1">
    <source>
        <dbReference type="Pfam" id="PF05685"/>
    </source>
</evidence>
<dbReference type="OrthoDB" id="516491at2"/>
<dbReference type="Proteomes" id="UP000010482">
    <property type="component" value="Chromosome"/>
</dbReference>
<dbReference type="InterPro" id="IPR008538">
    <property type="entry name" value="Uma2"/>
</dbReference>
<feature type="domain" description="Putative restriction endonuclease" evidence="1">
    <location>
        <begin position="13"/>
        <end position="100"/>
    </location>
</feature>
<keyword evidence="3" id="KW-1185">Reference proteome</keyword>
<protein>
    <recommendedName>
        <fullName evidence="1">Putative restriction endonuclease domain-containing protein</fullName>
    </recommendedName>
</protein>
<dbReference type="STRING" id="13035.Dacsa_0089"/>
<proteinExistence type="predicted"/>
<dbReference type="InterPro" id="IPR012296">
    <property type="entry name" value="Nuclease_put_TT1808"/>
</dbReference>
<dbReference type="eggNOG" id="COG4636">
    <property type="taxonomic scope" value="Bacteria"/>
</dbReference>
<dbReference type="Pfam" id="PF05685">
    <property type="entry name" value="Uma2"/>
    <property type="match status" value="1"/>
</dbReference>
<dbReference type="InterPro" id="IPR011335">
    <property type="entry name" value="Restrct_endonuc-II-like"/>
</dbReference>
<dbReference type="PATRIC" id="fig|13035.3.peg.99"/>
<dbReference type="KEGG" id="dsl:Dacsa_0089"/>
<accession>K9YR09</accession>
<dbReference type="AlphaFoldDB" id="K9YR09"/>
<dbReference type="HOGENOM" id="CLU_2338343_0_0_3"/>
<organism evidence="2 3">
    <name type="scientific">Dactylococcopsis salina (strain PCC 8305)</name>
    <name type="common">Myxobactron salinum</name>
    <dbReference type="NCBI Taxonomy" id="13035"/>
    <lineage>
        <taxon>Bacteria</taxon>
        <taxon>Bacillati</taxon>
        <taxon>Cyanobacteriota</taxon>
        <taxon>Cyanophyceae</taxon>
        <taxon>Nodosilineales</taxon>
        <taxon>Cymatolegaceae</taxon>
        <taxon>Dactylococcopsis</taxon>
    </lineage>
</organism>
<sequence>MISATTSQQLLTFEEFLQWKPEHQHYELHEGKIITMQPTGKHEEIVEFLQRELTIEARNQNYPYRFPKNALIKPKDRESGYLPDVLVISLVGWVKLPRNPTPKIGEK</sequence>
<name>K9YR09_DACS8</name>
<dbReference type="Gene3D" id="3.90.1570.10">
    <property type="entry name" value="tt1808, chain A"/>
    <property type="match status" value="1"/>
</dbReference>
<evidence type="ECO:0000313" key="3">
    <source>
        <dbReference type="Proteomes" id="UP000010482"/>
    </source>
</evidence>
<gene>
    <name evidence="2" type="ORF">Dacsa_0089</name>
</gene>
<dbReference type="EMBL" id="CP003944">
    <property type="protein sequence ID" value="AFZ48907.1"/>
    <property type="molecule type" value="Genomic_DNA"/>
</dbReference>
<dbReference type="SUPFAM" id="SSF52980">
    <property type="entry name" value="Restriction endonuclease-like"/>
    <property type="match status" value="1"/>
</dbReference>
<evidence type="ECO:0000313" key="2">
    <source>
        <dbReference type="EMBL" id="AFZ48907.1"/>
    </source>
</evidence>
<reference evidence="2" key="1">
    <citation type="submission" date="2012-04" db="EMBL/GenBank/DDBJ databases">
        <title>Finished genome of Dactylococcopsis salina PCC 8305.</title>
        <authorList>
            <consortium name="US DOE Joint Genome Institute"/>
            <person name="Gugger M."/>
            <person name="Coursin T."/>
            <person name="Rippka R."/>
            <person name="Tandeau De Marsac N."/>
            <person name="Huntemann M."/>
            <person name="Wei C.-L."/>
            <person name="Han J."/>
            <person name="Detter J.C."/>
            <person name="Han C."/>
            <person name="Tapia R."/>
            <person name="Daligault H."/>
            <person name="Chen A."/>
            <person name="Krypides N."/>
            <person name="Mavromatis K."/>
            <person name="Markowitz V."/>
            <person name="Szeto E."/>
            <person name="Ivanova N."/>
            <person name="Ovchinnikova G."/>
            <person name="Pagani I."/>
            <person name="Pati A."/>
            <person name="Goodwin L."/>
            <person name="Peters L."/>
            <person name="Pitluck S."/>
            <person name="Woyke T."/>
            <person name="Kerfeld C."/>
        </authorList>
    </citation>
    <scope>NUCLEOTIDE SEQUENCE [LARGE SCALE GENOMIC DNA]</scope>
    <source>
        <strain evidence="2">PCC 8305</strain>
    </source>
</reference>